<sequence length="201" mass="23730">MADIQANTTMKEFTTNEQGYLIQMHSIMVNGKRAYELKGKFLDDLHDNAFSETNGEDAVEHIEYFLKIVDPINLPNVNYERLRLFVFLISLVRKARKWFDEFKSSITSWVDLTEIFFRKYFPPSRTGRITNNGQEGVVDEEFSDVEEANNDDEQETAEIFRIETNLFDYETPVCTKFKEFNFLLKVDPELFTHDIERTKSY</sequence>
<reference evidence="1" key="2">
    <citation type="submission" date="2022-01" db="EMBL/GenBank/DDBJ databases">
        <authorList>
            <person name="Yamashiro T."/>
            <person name="Shiraishi A."/>
            <person name="Satake H."/>
            <person name="Nakayama K."/>
        </authorList>
    </citation>
    <scope>NUCLEOTIDE SEQUENCE</scope>
</reference>
<evidence type="ECO:0008006" key="3">
    <source>
        <dbReference type="Google" id="ProtNLM"/>
    </source>
</evidence>
<evidence type="ECO:0000313" key="2">
    <source>
        <dbReference type="Proteomes" id="UP001151760"/>
    </source>
</evidence>
<dbReference type="Proteomes" id="UP001151760">
    <property type="component" value="Unassembled WGS sequence"/>
</dbReference>
<organism evidence="1 2">
    <name type="scientific">Tanacetum coccineum</name>
    <dbReference type="NCBI Taxonomy" id="301880"/>
    <lineage>
        <taxon>Eukaryota</taxon>
        <taxon>Viridiplantae</taxon>
        <taxon>Streptophyta</taxon>
        <taxon>Embryophyta</taxon>
        <taxon>Tracheophyta</taxon>
        <taxon>Spermatophyta</taxon>
        <taxon>Magnoliopsida</taxon>
        <taxon>eudicotyledons</taxon>
        <taxon>Gunneridae</taxon>
        <taxon>Pentapetalae</taxon>
        <taxon>asterids</taxon>
        <taxon>campanulids</taxon>
        <taxon>Asterales</taxon>
        <taxon>Asteraceae</taxon>
        <taxon>Asteroideae</taxon>
        <taxon>Anthemideae</taxon>
        <taxon>Anthemidinae</taxon>
        <taxon>Tanacetum</taxon>
    </lineage>
</organism>
<keyword evidence="2" id="KW-1185">Reference proteome</keyword>
<accession>A0ABQ5DS98</accession>
<name>A0ABQ5DS98_9ASTR</name>
<protein>
    <recommendedName>
        <fullName evidence="3">Retrotransposon gag domain-containing protein</fullName>
    </recommendedName>
</protein>
<evidence type="ECO:0000313" key="1">
    <source>
        <dbReference type="EMBL" id="GJT41890.1"/>
    </source>
</evidence>
<reference evidence="1" key="1">
    <citation type="journal article" date="2022" name="Int. J. Mol. Sci.">
        <title>Draft Genome of Tanacetum Coccineum: Genomic Comparison of Closely Related Tanacetum-Family Plants.</title>
        <authorList>
            <person name="Yamashiro T."/>
            <person name="Shiraishi A."/>
            <person name="Nakayama K."/>
            <person name="Satake H."/>
        </authorList>
    </citation>
    <scope>NUCLEOTIDE SEQUENCE</scope>
</reference>
<comment type="caution">
    <text evidence="1">The sequence shown here is derived from an EMBL/GenBank/DDBJ whole genome shotgun (WGS) entry which is preliminary data.</text>
</comment>
<proteinExistence type="predicted"/>
<gene>
    <name evidence="1" type="ORF">Tco_0941755</name>
</gene>
<dbReference type="EMBL" id="BQNB010015598">
    <property type="protein sequence ID" value="GJT41890.1"/>
    <property type="molecule type" value="Genomic_DNA"/>
</dbReference>